<name>A0A4R7I4G4_9ACTN</name>
<protein>
    <submittedName>
        <fullName evidence="3">Uncharacterized protein</fullName>
    </submittedName>
</protein>
<dbReference type="OrthoDB" id="8550003at2"/>
<evidence type="ECO:0000313" key="4">
    <source>
        <dbReference type="Proteomes" id="UP000294558"/>
    </source>
</evidence>
<dbReference type="Proteomes" id="UP000294558">
    <property type="component" value="Unassembled WGS sequence"/>
</dbReference>
<keyword evidence="4" id="KW-1185">Reference proteome</keyword>
<keyword evidence="2" id="KW-0812">Transmembrane</keyword>
<comment type="caution">
    <text evidence="3">The sequence shown here is derived from an EMBL/GenBank/DDBJ whole genome shotgun (WGS) entry which is preliminary data.</text>
</comment>
<keyword evidence="2" id="KW-1133">Transmembrane helix</keyword>
<keyword evidence="2" id="KW-0472">Membrane</keyword>
<proteinExistence type="predicted"/>
<sequence length="549" mass="57114">MSDPFDDRMRELARAARAEAEADLDVDGALDAVHSSTGTTAVALRRPRHRRVAGWLTAAAALTFALSAGILFTRGTGDDVVTIDGSTPSSSQAPIDALLTVPTTATVTTPATAPATTAPAVPPPTEVTPAPTASTTTDPATSTSSPATTAASTDDIETSDWRDFRLEGSGIPGSCALGAAKCTQLVHDAAGHPITYEPTARTLTRHGVPEVATSLPSEFGDAGFVLAAGPDDVVYLSIAPAVPDELAADVVAITLADGDAGREIGRWSGVANTVGDSSLVPTRDGLVSVGCCGPDTIRPAPDADVLVPWLGRNGEPIALETPFFVVEIEYPALTVNRKNPDGSTRSWTYEPAGDWMSRGMPNLTATFDGGFVADELGSGGSILARGYADGRLDQVVLGPELVVAADADPAGRILLGDVSELATQFARVDPFANGAAQWAGDVTIEPDRSLTFDDTTDVLAGSVVEFVDAIAPAADVNEIRTVEIDRRSETEWTATVTTSNLFDDSVGAVRWELIIEQVDSRTYDVTAGRATQACQPGRGHQDFTTEPCV</sequence>
<dbReference type="RefSeq" id="WP_133870769.1">
    <property type="nucleotide sequence ID" value="NZ_SOAU01000001.1"/>
</dbReference>
<evidence type="ECO:0000313" key="3">
    <source>
        <dbReference type="EMBL" id="TDT18562.1"/>
    </source>
</evidence>
<feature type="compositionally biased region" description="Low complexity" evidence="1">
    <location>
        <begin position="127"/>
        <end position="153"/>
    </location>
</feature>
<organism evidence="3 4">
    <name type="scientific">Ilumatobacter fluminis</name>
    <dbReference type="NCBI Taxonomy" id="467091"/>
    <lineage>
        <taxon>Bacteria</taxon>
        <taxon>Bacillati</taxon>
        <taxon>Actinomycetota</taxon>
        <taxon>Acidimicrobiia</taxon>
        <taxon>Acidimicrobiales</taxon>
        <taxon>Ilumatobacteraceae</taxon>
        <taxon>Ilumatobacter</taxon>
    </lineage>
</organism>
<evidence type="ECO:0000256" key="2">
    <source>
        <dbReference type="SAM" id="Phobius"/>
    </source>
</evidence>
<feature type="region of interest" description="Disordered" evidence="1">
    <location>
        <begin position="111"/>
        <end position="159"/>
    </location>
</feature>
<evidence type="ECO:0000256" key="1">
    <source>
        <dbReference type="SAM" id="MobiDB-lite"/>
    </source>
</evidence>
<reference evidence="3 4" key="1">
    <citation type="submission" date="2019-03" db="EMBL/GenBank/DDBJ databases">
        <title>Sequencing the genomes of 1000 actinobacteria strains.</title>
        <authorList>
            <person name="Klenk H.-P."/>
        </authorList>
    </citation>
    <scope>NUCLEOTIDE SEQUENCE [LARGE SCALE GENOMIC DNA]</scope>
    <source>
        <strain evidence="3 4">DSM 18936</strain>
    </source>
</reference>
<dbReference type="AlphaFoldDB" id="A0A4R7I4G4"/>
<feature type="transmembrane region" description="Helical" evidence="2">
    <location>
        <begin position="52"/>
        <end position="72"/>
    </location>
</feature>
<dbReference type="EMBL" id="SOAU01000001">
    <property type="protein sequence ID" value="TDT18562.1"/>
    <property type="molecule type" value="Genomic_DNA"/>
</dbReference>
<gene>
    <name evidence="3" type="ORF">BDK89_4186</name>
</gene>
<accession>A0A4R7I4G4</accession>